<keyword evidence="2" id="KW-1185">Reference proteome</keyword>
<comment type="caution">
    <text evidence="1">The sequence shown here is derived from an EMBL/GenBank/DDBJ whole genome shotgun (WGS) entry which is preliminary data.</text>
</comment>
<organism evidence="1 2">
    <name type="scientific">Streptomyces poonensis</name>
    <dbReference type="NCBI Taxonomy" id="68255"/>
    <lineage>
        <taxon>Bacteria</taxon>
        <taxon>Bacillati</taxon>
        <taxon>Actinomycetota</taxon>
        <taxon>Actinomycetes</taxon>
        <taxon>Kitasatosporales</taxon>
        <taxon>Streptomycetaceae</taxon>
        <taxon>Streptomyces</taxon>
    </lineage>
</organism>
<reference evidence="1" key="1">
    <citation type="journal article" date="2014" name="Int. J. Syst. Evol. Microbiol.">
        <title>Complete genome sequence of Corynebacterium casei LMG S-19264T (=DSM 44701T), isolated from a smear-ripened cheese.</title>
        <authorList>
            <consortium name="US DOE Joint Genome Institute (JGI-PGF)"/>
            <person name="Walter F."/>
            <person name="Albersmeier A."/>
            <person name="Kalinowski J."/>
            <person name="Ruckert C."/>
        </authorList>
    </citation>
    <scope>NUCLEOTIDE SEQUENCE</scope>
    <source>
        <strain evidence="1">JCM 4815</strain>
    </source>
</reference>
<name>A0A918UCQ5_9ACTN</name>
<proteinExistence type="predicted"/>
<accession>A0A918UCQ5</accession>
<evidence type="ECO:0000313" key="2">
    <source>
        <dbReference type="Proteomes" id="UP000622166"/>
    </source>
</evidence>
<dbReference type="Proteomes" id="UP000622166">
    <property type="component" value="Unassembled WGS sequence"/>
</dbReference>
<gene>
    <name evidence="1" type="ORF">GCM10010365_03310</name>
</gene>
<sequence length="82" mass="8832">MATDPSEYEKAMPAVAASLAAFERAVDQTRASHSGQPHAEVRQVLVDALEREGAQHVIPQAVEEMARRISEAPASSLPDIHT</sequence>
<dbReference type="AlphaFoldDB" id="A0A918UCQ5"/>
<reference evidence="1" key="2">
    <citation type="submission" date="2020-09" db="EMBL/GenBank/DDBJ databases">
        <authorList>
            <person name="Sun Q."/>
            <person name="Ohkuma M."/>
        </authorList>
    </citation>
    <scope>NUCLEOTIDE SEQUENCE</scope>
    <source>
        <strain evidence="1">JCM 4815</strain>
    </source>
</reference>
<dbReference type="EMBL" id="BMVW01000001">
    <property type="protein sequence ID" value="GGY88589.1"/>
    <property type="molecule type" value="Genomic_DNA"/>
</dbReference>
<evidence type="ECO:0000313" key="1">
    <source>
        <dbReference type="EMBL" id="GGY88589.1"/>
    </source>
</evidence>
<dbReference type="RefSeq" id="WP_189854537.1">
    <property type="nucleotide sequence ID" value="NZ_BMVW01000001.1"/>
</dbReference>
<protein>
    <submittedName>
        <fullName evidence="1">Uncharacterized protein</fullName>
    </submittedName>
</protein>